<dbReference type="Proteomes" id="UP000253426">
    <property type="component" value="Unassembled WGS sequence"/>
</dbReference>
<dbReference type="OrthoDB" id="199845at2"/>
<name>A0A366H6W0_9BACT</name>
<dbReference type="RefSeq" id="WP_147263643.1">
    <property type="nucleotide sequence ID" value="NZ_QNRR01000013.1"/>
</dbReference>
<dbReference type="AlphaFoldDB" id="A0A366H6W0"/>
<dbReference type="EMBL" id="QNRR01000013">
    <property type="protein sequence ID" value="RBP37743.1"/>
    <property type="molecule type" value="Genomic_DNA"/>
</dbReference>
<protein>
    <recommendedName>
        <fullName evidence="3">Tetratricopeptide repeat protein</fullName>
    </recommendedName>
</protein>
<dbReference type="SUPFAM" id="SSF48452">
    <property type="entry name" value="TPR-like"/>
    <property type="match status" value="1"/>
</dbReference>
<comment type="caution">
    <text evidence="1">The sequence shown here is derived from an EMBL/GenBank/DDBJ whole genome shotgun (WGS) entry which is preliminary data.</text>
</comment>
<keyword evidence="2" id="KW-1185">Reference proteome</keyword>
<dbReference type="Gene3D" id="1.25.40.10">
    <property type="entry name" value="Tetratricopeptide repeat domain"/>
    <property type="match status" value="1"/>
</dbReference>
<evidence type="ECO:0000313" key="2">
    <source>
        <dbReference type="Proteomes" id="UP000253426"/>
    </source>
</evidence>
<sequence>MNPHDRSILAAQGYLELGMYQEVWRELNSLPAEMLSRGDVMEIFVLSLMGEKRWEDALALARRLREKQPTEPGGFIHEAYCLHELGRTKEALDLLVNGPPSLQERAVFFYNVGCYHARLGDFTNALVMLERSFEMDAALKKSARRDPDLVDVKDLL</sequence>
<reference evidence="1 2" key="1">
    <citation type="submission" date="2018-06" db="EMBL/GenBank/DDBJ databases">
        <title>Genomic Encyclopedia of Type Strains, Phase IV (KMG-IV): sequencing the most valuable type-strain genomes for metagenomic binning, comparative biology and taxonomic classification.</title>
        <authorList>
            <person name="Goeker M."/>
        </authorList>
    </citation>
    <scope>NUCLEOTIDE SEQUENCE [LARGE SCALE GENOMIC DNA]</scope>
    <source>
        <strain evidence="1 2">DSM 25532</strain>
    </source>
</reference>
<dbReference type="InterPro" id="IPR011990">
    <property type="entry name" value="TPR-like_helical_dom_sf"/>
</dbReference>
<evidence type="ECO:0008006" key="3">
    <source>
        <dbReference type="Google" id="ProtNLM"/>
    </source>
</evidence>
<evidence type="ECO:0000313" key="1">
    <source>
        <dbReference type="EMBL" id="RBP37743.1"/>
    </source>
</evidence>
<gene>
    <name evidence="1" type="ORF">DES53_113125</name>
</gene>
<accession>A0A366H6W0</accession>
<organism evidence="1 2">
    <name type="scientific">Roseimicrobium gellanilyticum</name>
    <dbReference type="NCBI Taxonomy" id="748857"/>
    <lineage>
        <taxon>Bacteria</taxon>
        <taxon>Pseudomonadati</taxon>
        <taxon>Verrucomicrobiota</taxon>
        <taxon>Verrucomicrobiia</taxon>
        <taxon>Verrucomicrobiales</taxon>
        <taxon>Verrucomicrobiaceae</taxon>
        <taxon>Roseimicrobium</taxon>
    </lineage>
</organism>
<proteinExistence type="predicted"/>
<dbReference type="NCBIfam" id="NF047558">
    <property type="entry name" value="TPR_END_plus"/>
    <property type="match status" value="1"/>
</dbReference>